<dbReference type="Proteomes" id="UP000292424">
    <property type="component" value="Chromosome"/>
</dbReference>
<evidence type="ECO:0000313" key="6">
    <source>
        <dbReference type="EMBL" id="QES88769.1"/>
    </source>
</evidence>
<dbReference type="KEGG" id="arac:E0W69_005020"/>
<evidence type="ECO:0000256" key="2">
    <source>
        <dbReference type="ARBA" id="ARBA00023125"/>
    </source>
</evidence>
<dbReference type="PRINTS" id="PR00032">
    <property type="entry name" value="HTHARAC"/>
</dbReference>
<dbReference type="GO" id="GO:0043565">
    <property type="term" value="F:sequence-specific DNA binding"/>
    <property type="evidence" value="ECO:0007669"/>
    <property type="project" value="InterPro"/>
</dbReference>
<dbReference type="EMBL" id="CP044016">
    <property type="protein sequence ID" value="QES88050.1"/>
    <property type="molecule type" value="Genomic_DNA"/>
</dbReference>
<evidence type="ECO:0000256" key="1">
    <source>
        <dbReference type="ARBA" id="ARBA00023015"/>
    </source>
</evidence>
<dbReference type="InterPro" id="IPR018060">
    <property type="entry name" value="HTH_AraC"/>
</dbReference>
<evidence type="ECO:0000313" key="7">
    <source>
        <dbReference type="Proteomes" id="UP000292424"/>
    </source>
</evidence>
<keyword evidence="2" id="KW-0238">DNA-binding</keyword>
<sequence>MKFQNIKSTNYSHLLDPSKFVVSELTQNHNNKIFKTNQVLLFKMFWYHENINRNEDASRLNTILFVPPSQTLNKSIFYEEGFIIAFDREYLQEDDKEFSIDVFNLFNSDEQNRKLIISKEVEDNLNHVMQLMRFEVDNEFGSFLVLKPLVKVFLLQLIRLSQNKFLKQDVHQKRIYQFLMLLEENFITQRKCSFYANHLGLSAKRLNQILNTKMNTTVTQQIHSRLLLEAKRMLVESELTIKEIAYNLQFNDHSYFSRFFKKNSGFTPEEYKKHN</sequence>
<evidence type="ECO:0000256" key="3">
    <source>
        <dbReference type="ARBA" id="ARBA00023163"/>
    </source>
</evidence>
<feature type="domain" description="HTH araC/xylS-type" evidence="4">
    <location>
        <begin position="176"/>
        <end position="274"/>
    </location>
</feature>
<organism evidence="5 7">
    <name type="scientific">Rhizosphaericola mali</name>
    <dbReference type="NCBI Taxonomy" id="2545455"/>
    <lineage>
        <taxon>Bacteria</taxon>
        <taxon>Pseudomonadati</taxon>
        <taxon>Bacteroidota</taxon>
        <taxon>Chitinophagia</taxon>
        <taxon>Chitinophagales</taxon>
        <taxon>Chitinophagaceae</taxon>
        <taxon>Rhizosphaericola</taxon>
    </lineage>
</organism>
<dbReference type="Pfam" id="PF12833">
    <property type="entry name" value="HTH_18"/>
    <property type="match status" value="1"/>
</dbReference>
<dbReference type="InterPro" id="IPR009057">
    <property type="entry name" value="Homeodomain-like_sf"/>
</dbReference>
<dbReference type="OrthoDB" id="1096411at2"/>
<protein>
    <submittedName>
        <fullName evidence="5">Helix-turn-helix domain-containing protein</fullName>
    </submittedName>
</protein>
<dbReference type="EMBL" id="CP044016">
    <property type="protein sequence ID" value="QES88769.1"/>
    <property type="molecule type" value="Genomic_DNA"/>
</dbReference>
<evidence type="ECO:0000259" key="4">
    <source>
        <dbReference type="PROSITE" id="PS01124"/>
    </source>
</evidence>
<dbReference type="AlphaFoldDB" id="A0A5P2G2M1"/>
<keyword evidence="1" id="KW-0805">Transcription regulation</keyword>
<dbReference type="SMART" id="SM00342">
    <property type="entry name" value="HTH_ARAC"/>
    <property type="match status" value="1"/>
</dbReference>
<keyword evidence="3" id="KW-0804">Transcription</keyword>
<dbReference type="Gene3D" id="1.10.10.60">
    <property type="entry name" value="Homeodomain-like"/>
    <property type="match status" value="1"/>
</dbReference>
<dbReference type="PANTHER" id="PTHR43280:SF32">
    <property type="entry name" value="TRANSCRIPTIONAL REGULATORY PROTEIN"/>
    <property type="match status" value="1"/>
</dbReference>
<reference evidence="5 7" key="1">
    <citation type="submission" date="2019-09" db="EMBL/GenBank/DDBJ databases">
        <title>Complete genome sequence of Arachidicoccus sp. B3-10 isolated from apple orchard soil.</title>
        <authorList>
            <person name="Kim H.S."/>
            <person name="Han K.-I."/>
            <person name="Suh M.K."/>
            <person name="Lee K.C."/>
            <person name="Eom M.K."/>
            <person name="Kim J.-S."/>
            <person name="Kang S.W."/>
            <person name="Sin Y."/>
            <person name="Lee J.-S."/>
        </authorList>
    </citation>
    <scope>NUCLEOTIDE SEQUENCE [LARGE SCALE GENOMIC DNA]</scope>
    <source>
        <strain evidence="5 7">B3-10</strain>
    </source>
</reference>
<dbReference type="RefSeq" id="WP_131328937.1">
    <property type="nucleotide sequence ID" value="NZ_CP044016.1"/>
</dbReference>
<name>A0A5P2G2M1_9BACT</name>
<dbReference type="SUPFAM" id="SSF46689">
    <property type="entry name" value="Homeodomain-like"/>
    <property type="match status" value="1"/>
</dbReference>
<accession>A0A5P2G2M1</accession>
<dbReference type="PROSITE" id="PS01124">
    <property type="entry name" value="HTH_ARAC_FAMILY_2"/>
    <property type="match status" value="1"/>
</dbReference>
<gene>
    <name evidence="5" type="ORF">E0W69_005020</name>
    <name evidence="6" type="ORF">E0W69_008930</name>
</gene>
<dbReference type="GO" id="GO:0003700">
    <property type="term" value="F:DNA-binding transcription factor activity"/>
    <property type="evidence" value="ECO:0007669"/>
    <property type="project" value="InterPro"/>
</dbReference>
<dbReference type="PANTHER" id="PTHR43280">
    <property type="entry name" value="ARAC-FAMILY TRANSCRIPTIONAL REGULATOR"/>
    <property type="match status" value="1"/>
</dbReference>
<evidence type="ECO:0000313" key="5">
    <source>
        <dbReference type="EMBL" id="QES88050.1"/>
    </source>
</evidence>
<keyword evidence="7" id="KW-1185">Reference proteome</keyword>
<proteinExistence type="predicted"/>
<dbReference type="InterPro" id="IPR020449">
    <property type="entry name" value="Tscrpt_reg_AraC-type_HTH"/>
</dbReference>
<dbReference type="KEGG" id="arac:E0W69_008930"/>